<dbReference type="InterPro" id="IPR036852">
    <property type="entry name" value="Peptidase_S8/S53_dom_sf"/>
</dbReference>
<evidence type="ECO:0000256" key="2">
    <source>
        <dbReference type="ARBA" id="ARBA00022801"/>
    </source>
</evidence>
<dbReference type="GO" id="GO:0012505">
    <property type="term" value="C:endomembrane system"/>
    <property type="evidence" value="ECO:0007669"/>
    <property type="project" value="UniProtKB-ARBA"/>
</dbReference>
<dbReference type="InterPro" id="IPR000209">
    <property type="entry name" value="Peptidase_S8/S53_dom"/>
</dbReference>
<dbReference type="PROSITE" id="PS51257">
    <property type="entry name" value="PROKAR_LIPOPROTEIN"/>
    <property type="match status" value="1"/>
</dbReference>
<dbReference type="SUPFAM" id="SSF49785">
    <property type="entry name" value="Galactose-binding domain-like"/>
    <property type="match status" value="1"/>
</dbReference>
<sequence>MRFFWPIITSVFLVACGEGDPVNLQSAISTTNSTQSTAVQTSTACQKVSYSSTLFESTEPDRIAEQWYLERLGIVDTAFNRSTNKTNTNPVTVAVLDQKIDYNHPDLRRNLDLNNSCHFSESSNIYQSVEHATEVSGIIAADNSNNAGINGIATHTLIRGFNILNSKGSNTEWGVALGAADSTQADGVDIFNQSYGYPIPDDNGFVNYQDNSVLAEGILSEAVQSRRSGKGALYFKAAGNFYESTTPCSTYNRKLPYQSANMDPDNNIPYNIVVGSVDEQDKRACYSASGSSLFFVAPGNQLLATSSNNQYELFSGTSAATPVASGIAALILERHPNLGWRDVRHIMLASAEQVDEKIQPVSLSLSDGTYIAEPQWQTNGAEYQYHNWYGFGRLNASKALAMAGNYGGLLPTQQIKTSSLITPSQSIPDNSVKGAQSVYSDNNNLRVESVQLSINLTHARLADLSIELISPSGMRSILLTPRNGYAVPSSQTRFDFVLLSQAFYGETSQGEWTLKVVDTKSGVIGTLNDWTMTLYGHTLN</sequence>
<dbReference type="GO" id="GO:0004252">
    <property type="term" value="F:serine-type endopeptidase activity"/>
    <property type="evidence" value="ECO:0007669"/>
    <property type="project" value="UniProtKB-UniRule"/>
</dbReference>
<feature type="active site" description="Charge relay system" evidence="4">
    <location>
        <position position="97"/>
    </location>
</feature>
<keyword evidence="7" id="KW-1185">Reference proteome</keyword>
<dbReference type="Pfam" id="PF00082">
    <property type="entry name" value="Peptidase_S8"/>
    <property type="match status" value="1"/>
</dbReference>
<dbReference type="Gene3D" id="2.60.120.260">
    <property type="entry name" value="Galactose-binding domain-like"/>
    <property type="match status" value="1"/>
</dbReference>
<protein>
    <recommendedName>
        <fullName evidence="5">P/Homo B domain-containing protein</fullName>
    </recommendedName>
</protein>
<dbReference type="PROSITE" id="PS51829">
    <property type="entry name" value="P_HOMO_B"/>
    <property type="match status" value="1"/>
</dbReference>
<evidence type="ECO:0000256" key="3">
    <source>
        <dbReference type="ARBA" id="ARBA00022825"/>
    </source>
</evidence>
<dbReference type="EMBL" id="MTSM01000003">
    <property type="protein sequence ID" value="OPX56568.1"/>
    <property type="molecule type" value="Genomic_DNA"/>
</dbReference>
<organism evidence="6 7">
    <name type="scientific">Oceanospirillum multiglobuliferum</name>
    <dbReference type="NCBI Taxonomy" id="64969"/>
    <lineage>
        <taxon>Bacteria</taxon>
        <taxon>Pseudomonadati</taxon>
        <taxon>Pseudomonadota</taxon>
        <taxon>Gammaproteobacteria</taxon>
        <taxon>Oceanospirillales</taxon>
        <taxon>Oceanospirillaceae</taxon>
        <taxon>Oceanospirillum</taxon>
    </lineage>
</organism>
<feature type="domain" description="P/Homo B" evidence="5">
    <location>
        <begin position="410"/>
        <end position="540"/>
    </location>
</feature>
<dbReference type="PANTHER" id="PTHR42884">
    <property type="entry name" value="PROPROTEIN CONVERTASE SUBTILISIN/KEXIN-RELATED"/>
    <property type="match status" value="1"/>
</dbReference>
<evidence type="ECO:0000259" key="5">
    <source>
        <dbReference type="PROSITE" id="PS51829"/>
    </source>
</evidence>
<evidence type="ECO:0000313" key="7">
    <source>
        <dbReference type="Proteomes" id="UP000191418"/>
    </source>
</evidence>
<dbReference type="PANTHER" id="PTHR42884:SF14">
    <property type="entry name" value="NEUROENDOCRINE CONVERTASE 1"/>
    <property type="match status" value="1"/>
</dbReference>
<evidence type="ECO:0000256" key="1">
    <source>
        <dbReference type="ARBA" id="ARBA00022670"/>
    </source>
</evidence>
<dbReference type="GO" id="GO:0016485">
    <property type="term" value="P:protein processing"/>
    <property type="evidence" value="ECO:0007669"/>
    <property type="project" value="TreeGrafter"/>
</dbReference>
<dbReference type="InterPro" id="IPR008979">
    <property type="entry name" value="Galactose-bd-like_sf"/>
</dbReference>
<comment type="similarity">
    <text evidence="4">Belongs to the peptidase S8 family.</text>
</comment>
<feature type="active site" description="Charge relay system" evidence="4">
    <location>
        <position position="318"/>
    </location>
</feature>
<keyword evidence="3 4" id="KW-0720">Serine protease</keyword>
<dbReference type="PROSITE" id="PS00138">
    <property type="entry name" value="SUBTILASE_SER"/>
    <property type="match status" value="1"/>
</dbReference>
<evidence type="ECO:0000313" key="6">
    <source>
        <dbReference type="EMBL" id="OPX56568.1"/>
    </source>
</evidence>
<accession>A0A1T4QAQ4</accession>
<keyword evidence="2 4" id="KW-0378">Hydrolase</keyword>
<dbReference type="Gene3D" id="3.40.50.200">
    <property type="entry name" value="Peptidase S8/S53 domain"/>
    <property type="match status" value="1"/>
</dbReference>
<dbReference type="STRING" id="64969.SAMN02745127_01789"/>
<reference evidence="6 7" key="1">
    <citation type="submission" date="2017-01" db="EMBL/GenBank/DDBJ databases">
        <title>Genome Sequencing of a Marine Spirillum, Oceanospirillum multiglobuliferum ATCC 33336, from Japan.</title>
        <authorList>
            <person name="Carney J.G."/>
            <person name="Trachtenberg A.M."/>
            <person name="Rheaume B.A."/>
            <person name="Linnane J.D."/>
            <person name="Pitts N.L."/>
            <person name="Mykles D.L."/>
            <person name="Maclea K.S."/>
        </authorList>
    </citation>
    <scope>NUCLEOTIDE SEQUENCE [LARGE SCALE GENOMIC DNA]</scope>
    <source>
        <strain evidence="6 7">ATCC 33336</strain>
    </source>
</reference>
<dbReference type="RefSeq" id="WP_078745390.1">
    <property type="nucleotide sequence ID" value="NZ_FUXG01000011.1"/>
</dbReference>
<dbReference type="InterPro" id="IPR023828">
    <property type="entry name" value="Peptidase_S8_Ser-AS"/>
</dbReference>
<name>A0A1T4QAQ4_9GAMM</name>
<dbReference type="PROSITE" id="PS51892">
    <property type="entry name" value="SUBTILASE"/>
    <property type="match status" value="1"/>
</dbReference>
<dbReference type="AlphaFoldDB" id="A0A1T4QAQ4"/>
<dbReference type="OrthoDB" id="9790784at2"/>
<dbReference type="GO" id="GO:0005737">
    <property type="term" value="C:cytoplasm"/>
    <property type="evidence" value="ECO:0007669"/>
    <property type="project" value="UniProtKB-ARBA"/>
</dbReference>
<dbReference type="InterPro" id="IPR002884">
    <property type="entry name" value="P_dom"/>
</dbReference>
<gene>
    <name evidence="6" type="ORF">BTE48_03865</name>
</gene>
<evidence type="ECO:0000256" key="4">
    <source>
        <dbReference type="PROSITE-ProRule" id="PRU01240"/>
    </source>
</evidence>
<dbReference type="GO" id="GO:0016020">
    <property type="term" value="C:membrane"/>
    <property type="evidence" value="ECO:0007669"/>
    <property type="project" value="TreeGrafter"/>
</dbReference>
<feature type="active site" description="Charge relay system" evidence="4">
    <location>
        <position position="131"/>
    </location>
</feature>
<dbReference type="SUPFAM" id="SSF52743">
    <property type="entry name" value="Subtilisin-like"/>
    <property type="match status" value="1"/>
</dbReference>
<comment type="caution">
    <text evidence="6">The sequence shown here is derived from an EMBL/GenBank/DDBJ whole genome shotgun (WGS) entry which is preliminary data.</text>
</comment>
<dbReference type="Pfam" id="PF01483">
    <property type="entry name" value="P_proprotein"/>
    <property type="match status" value="1"/>
</dbReference>
<dbReference type="InterPro" id="IPR015500">
    <property type="entry name" value="Peptidase_S8_subtilisin-rel"/>
</dbReference>
<proteinExistence type="inferred from homology"/>
<dbReference type="PRINTS" id="PR00723">
    <property type="entry name" value="SUBTILISIN"/>
</dbReference>
<dbReference type="Proteomes" id="UP000191418">
    <property type="component" value="Unassembled WGS sequence"/>
</dbReference>
<keyword evidence="1 4" id="KW-0645">Protease</keyword>